<evidence type="ECO:0000313" key="2">
    <source>
        <dbReference type="WBParaSite" id="RSKR_0000534600.1"/>
    </source>
</evidence>
<protein>
    <submittedName>
        <fullName evidence="2">VWFA domain-containing protein</fullName>
    </submittedName>
</protein>
<sequence length="1180" mass="133496">MVFSEDLGYDPEEWEECEDEEHVMMIAPFTRILLAAMAIAFVGFFFWVLDARKEWKKLDEQKKDANIAFNENGQLKKSANLSYCDDSIKSKDFQSETIVHVIDQVRAISNDLTNRQAQYAYNQSEEINPISTNQDDTHVIEANPDELLNRLPHNAFDLPQPTARSDNIYSTNVIYSSPQGNINDISNDASVSLERSYEELAEKVFQKITTKLSCENLNSAIYAGISNYKQLAASLTELCTEDIRAAMNDVISHGGSKEEAEHLKHKLEEHIKSTVWQHTSFEKREPTTSQKPNKPEPLSTDKNSSGESDDNEFEKIYHTDTFLNQSPGAFSDTNFQTTPEPPSSYDVSGDMEYVYQNEPELPPISEHAAEEEAQLMKEYSFLSEHGPEQGKATSNPNELHYLPTIDSSHQKTTEHVLHLQEIDIHQGAGYEVNEVTFQPLIPQHQEHVNDTKQPYILTDFDQSDNEPSKHLLHDTAHPIIKTILPESEAALLKEIEENYGLGGDINPHHSTINIQPSDNYERKMRQVETVEKQQAQQPPHNIQFVDEGTKEKTNFVTDFPLNEEEQRRRNAMEAEPKHPINHPDAFQMVTMSDKEGLLSHESLPSDVKDLLKEYDTPAFDPLDNSYKDEFLDSEKEAGVVIENFLADFKERRSSKEEKHDVMDIDEDEYPKASEICRESPPNVIIQKPSLSSKESDHKNIFEQPIRQDSSEDIKNKVTADIYLQDAIEYMETQDKHKEYYENGGRQPDFVMEEKMIEEDIPIVKMRADKKVSSPDATNKLVKTNDAFEKIEVCIDEVDDTITYAPEIQSLEIPPDQLSITSEHVTDNLNEPIPLDEPTSNQVKVNLVESLPRIELSVPLPSPRKDTSKSGSLNGCGGQAPQIRRSHVAHGSKLDEGSSITSDSKKRKQSQSSLLSILGVTSTQEMLLQLTSLDALSQAMRKAGLQSTNLIFGIDYTASNKYQGENSFNGKSLHTIEATKENPYQQVIKIMGKTLAPFATTNGIPVYGFGDARTGDWSVFKLKQDGECADLDEVLNVYNQITPNVNLSGPTNFAPLIQQAMEICAHYKEYFILVIIADGQVTNEKATRRAIVQACQYPLSIIVVGVGDGPWEMMKVFDESLPKRPWDNFHFVEFHDIIQDKANNGEGELSFAIHSLLEIPDQYNYVKNTNLIKGRIHSPHH</sequence>
<accession>A0AC35TXN7</accession>
<evidence type="ECO:0000313" key="1">
    <source>
        <dbReference type="Proteomes" id="UP000095286"/>
    </source>
</evidence>
<reference evidence="2" key="1">
    <citation type="submission" date="2016-11" db="UniProtKB">
        <authorList>
            <consortium name="WormBaseParasite"/>
        </authorList>
    </citation>
    <scope>IDENTIFICATION</scope>
    <source>
        <strain evidence="2">KR3021</strain>
    </source>
</reference>
<name>A0AC35TXN7_9BILA</name>
<proteinExistence type="predicted"/>
<organism evidence="1 2">
    <name type="scientific">Rhabditophanes sp. KR3021</name>
    <dbReference type="NCBI Taxonomy" id="114890"/>
    <lineage>
        <taxon>Eukaryota</taxon>
        <taxon>Metazoa</taxon>
        <taxon>Ecdysozoa</taxon>
        <taxon>Nematoda</taxon>
        <taxon>Chromadorea</taxon>
        <taxon>Rhabditida</taxon>
        <taxon>Tylenchina</taxon>
        <taxon>Panagrolaimomorpha</taxon>
        <taxon>Strongyloidoidea</taxon>
        <taxon>Alloionematidae</taxon>
        <taxon>Rhabditophanes</taxon>
    </lineage>
</organism>
<dbReference type="Proteomes" id="UP000095286">
    <property type="component" value="Unplaced"/>
</dbReference>
<dbReference type="WBParaSite" id="RSKR_0000534600.1">
    <property type="protein sequence ID" value="RSKR_0000534600.1"/>
    <property type="gene ID" value="RSKR_0000534600"/>
</dbReference>